<keyword evidence="3" id="KW-1185">Reference proteome</keyword>
<name>A0ABW2KC30_9ACTN</name>
<proteinExistence type="predicted"/>
<feature type="domain" description="DUF397" evidence="1">
    <location>
        <begin position="29"/>
        <end position="79"/>
    </location>
</feature>
<sequence>MIPRRQALDLAFRKSSYSNRNQNCVEVAFRKSSYSNRSQNCLEVADLPTGHSAIRDSKHPHAGHLAFPAAEWSAFIATITRNITTR</sequence>
<comment type="caution">
    <text evidence="2">The sequence shown here is derived from an EMBL/GenBank/DDBJ whole genome shotgun (WGS) entry which is preliminary data.</text>
</comment>
<evidence type="ECO:0000313" key="3">
    <source>
        <dbReference type="Proteomes" id="UP001596540"/>
    </source>
</evidence>
<dbReference type="Pfam" id="PF04149">
    <property type="entry name" value="DUF397"/>
    <property type="match status" value="1"/>
</dbReference>
<gene>
    <name evidence="2" type="ORF">ACFQRF_02555</name>
</gene>
<dbReference type="EMBL" id="JBHTBH010000001">
    <property type="protein sequence ID" value="MFC7326612.1"/>
    <property type="molecule type" value="Genomic_DNA"/>
</dbReference>
<evidence type="ECO:0000259" key="1">
    <source>
        <dbReference type="Pfam" id="PF04149"/>
    </source>
</evidence>
<organism evidence="2 3">
    <name type="scientific">Marinactinospora rubrisoli</name>
    <dbReference type="NCBI Taxonomy" id="2715399"/>
    <lineage>
        <taxon>Bacteria</taxon>
        <taxon>Bacillati</taxon>
        <taxon>Actinomycetota</taxon>
        <taxon>Actinomycetes</taxon>
        <taxon>Streptosporangiales</taxon>
        <taxon>Nocardiopsidaceae</taxon>
        <taxon>Marinactinospora</taxon>
    </lineage>
</organism>
<reference evidence="3" key="1">
    <citation type="journal article" date="2019" name="Int. J. Syst. Evol. Microbiol.">
        <title>The Global Catalogue of Microorganisms (GCM) 10K type strain sequencing project: providing services to taxonomists for standard genome sequencing and annotation.</title>
        <authorList>
            <consortium name="The Broad Institute Genomics Platform"/>
            <consortium name="The Broad Institute Genome Sequencing Center for Infectious Disease"/>
            <person name="Wu L."/>
            <person name="Ma J."/>
        </authorList>
    </citation>
    <scope>NUCLEOTIDE SEQUENCE [LARGE SCALE GENOMIC DNA]</scope>
    <source>
        <strain evidence="3">CGMCC 4.7382</strain>
    </source>
</reference>
<accession>A0ABW2KC30</accession>
<dbReference type="RefSeq" id="WP_379868437.1">
    <property type="nucleotide sequence ID" value="NZ_JBHTBH010000001.1"/>
</dbReference>
<dbReference type="Proteomes" id="UP001596540">
    <property type="component" value="Unassembled WGS sequence"/>
</dbReference>
<evidence type="ECO:0000313" key="2">
    <source>
        <dbReference type="EMBL" id="MFC7326612.1"/>
    </source>
</evidence>
<protein>
    <submittedName>
        <fullName evidence="2">DUF397 domain-containing protein</fullName>
    </submittedName>
</protein>
<dbReference type="InterPro" id="IPR007278">
    <property type="entry name" value="DUF397"/>
</dbReference>